<sequence length="100" mass="11333">MANIVTQASELILKMDNDQLNEVVESIKLKRQFISREAVRGFRVGDLVEFNRRKNSGLVQGKITKVNRKNINVLSNTGTPWRVSATLLRPMELHIGEDVS</sequence>
<dbReference type="Pfam" id="PF23835">
    <property type="entry name" value="DUF7205"/>
    <property type="match status" value="1"/>
</dbReference>
<organism evidence="1">
    <name type="scientific">marine metagenome</name>
    <dbReference type="NCBI Taxonomy" id="408172"/>
    <lineage>
        <taxon>unclassified sequences</taxon>
        <taxon>metagenomes</taxon>
        <taxon>ecological metagenomes</taxon>
    </lineage>
</organism>
<proteinExistence type="predicted"/>
<protein>
    <submittedName>
        <fullName evidence="1">Uncharacterized protein</fullName>
    </submittedName>
</protein>
<reference evidence="1" key="1">
    <citation type="submission" date="2018-05" db="EMBL/GenBank/DDBJ databases">
        <authorList>
            <person name="Lanie J.A."/>
            <person name="Ng W.-L."/>
            <person name="Kazmierczak K.M."/>
            <person name="Andrzejewski T.M."/>
            <person name="Davidsen T.M."/>
            <person name="Wayne K.J."/>
            <person name="Tettelin H."/>
            <person name="Glass J.I."/>
            <person name="Rusch D."/>
            <person name="Podicherti R."/>
            <person name="Tsui H.-C.T."/>
            <person name="Winkler M.E."/>
        </authorList>
    </citation>
    <scope>NUCLEOTIDE SEQUENCE</scope>
</reference>
<dbReference type="InterPro" id="IPR055629">
    <property type="entry name" value="DUF7205"/>
</dbReference>
<evidence type="ECO:0000313" key="1">
    <source>
        <dbReference type="EMBL" id="SVB23863.1"/>
    </source>
</evidence>
<dbReference type="EMBL" id="UINC01033885">
    <property type="protein sequence ID" value="SVB23863.1"/>
    <property type="molecule type" value="Genomic_DNA"/>
</dbReference>
<dbReference type="AlphaFoldDB" id="A0A382CET4"/>
<gene>
    <name evidence="1" type="ORF">METZ01_LOCUS176717</name>
</gene>
<accession>A0A382CET4</accession>
<name>A0A382CET4_9ZZZZ</name>